<proteinExistence type="predicted"/>
<organism evidence="2 3">
    <name type="scientific">Blautia obeum</name>
    <dbReference type="NCBI Taxonomy" id="40520"/>
    <lineage>
        <taxon>Bacteria</taxon>
        <taxon>Bacillati</taxon>
        <taxon>Bacillota</taxon>
        <taxon>Clostridia</taxon>
        <taxon>Lachnospirales</taxon>
        <taxon>Lachnospiraceae</taxon>
        <taxon>Blautia</taxon>
    </lineage>
</organism>
<evidence type="ECO:0000259" key="1">
    <source>
        <dbReference type="Pfam" id="PF18739"/>
    </source>
</evidence>
<evidence type="ECO:0000313" key="2">
    <source>
        <dbReference type="EMBL" id="RGV60197.1"/>
    </source>
</evidence>
<name>A0A395X287_9FIRM</name>
<gene>
    <name evidence="2" type="ORF">DWW07_17925</name>
</gene>
<dbReference type="EMBL" id="QRZI01000022">
    <property type="protein sequence ID" value="RGV60197.1"/>
    <property type="molecule type" value="Genomic_DNA"/>
</dbReference>
<dbReference type="AlphaFoldDB" id="A0A395X287"/>
<accession>A0A395X287</accession>
<dbReference type="RefSeq" id="WP_117628758.1">
    <property type="nucleotide sequence ID" value="NZ_QRYY01000022.1"/>
</dbReference>
<reference evidence="2 3" key="1">
    <citation type="submission" date="2018-08" db="EMBL/GenBank/DDBJ databases">
        <title>A genome reference for cultivated species of the human gut microbiota.</title>
        <authorList>
            <person name="Zou Y."/>
            <person name="Xue W."/>
            <person name="Luo G."/>
        </authorList>
    </citation>
    <scope>NUCLEOTIDE SEQUENCE [LARGE SCALE GENOMIC DNA]</scope>
    <source>
        <strain evidence="2 3">AF14-23</strain>
    </source>
</reference>
<sequence>MEQVAKCKSLVAIFRDDKKILDGPHAVGFDIEKDKAFHIDVEQCGIRKISITSDVDVSVFDLYALFSRIERLLMLFDGAFISLSEIQLSKSDTVDEKILHSCEEHFMKGRLSYFMSADFCNYSIEKMLGFDSIITADLYCKWEKLLDELDVVHQMYLYSLSNSGMTVDIKCAFLIELAEPLVEIVKKHTNFYASLTPGARGTSLKNCLDALITKYGVDIFERELSNDYEKFLSALVNSRVRIMHIKREQKGVYFNGAESVLYALKMNLLYRRIMFEVLGIDEVNYRDNLKKCVSRLDEWNDTLDNFLIKLSK</sequence>
<dbReference type="Proteomes" id="UP000265828">
    <property type="component" value="Unassembled WGS sequence"/>
</dbReference>
<evidence type="ECO:0000313" key="3">
    <source>
        <dbReference type="Proteomes" id="UP000265828"/>
    </source>
</evidence>
<comment type="caution">
    <text evidence="2">The sequence shown here is derived from an EMBL/GenBank/DDBJ whole genome shotgun (WGS) entry which is preliminary data.</text>
</comment>
<dbReference type="Pfam" id="PF18739">
    <property type="entry name" value="HEPN_Apea"/>
    <property type="match status" value="1"/>
</dbReference>
<protein>
    <recommendedName>
        <fullName evidence="1">Apea-like HEPN domain-containing protein</fullName>
    </recommendedName>
</protein>
<dbReference type="InterPro" id="IPR041229">
    <property type="entry name" value="HEPN_Apea"/>
</dbReference>
<feature type="domain" description="Apea-like HEPN" evidence="1">
    <location>
        <begin position="200"/>
        <end position="282"/>
    </location>
</feature>